<gene>
    <name evidence="2" type="ORF">Mucpa_6687</name>
</gene>
<dbReference type="Proteomes" id="UP000002774">
    <property type="component" value="Chromosome"/>
</dbReference>
<evidence type="ECO:0000313" key="2">
    <source>
        <dbReference type="EMBL" id="EHQ30737.1"/>
    </source>
</evidence>
<dbReference type="RefSeq" id="WP_008512687.1">
    <property type="nucleotide sequence ID" value="NZ_CM001403.1"/>
</dbReference>
<keyword evidence="3" id="KW-1185">Reference proteome</keyword>
<accession>H1YDP8</accession>
<keyword evidence="1" id="KW-1133">Transmembrane helix</keyword>
<dbReference type="HOGENOM" id="CLU_2936580_0_0_10"/>
<feature type="transmembrane region" description="Helical" evidence="1">
    <location>
        <begin position="6"/>
        <end position="23"/>
    </location>
</feature>
<sequence>MKKIIATGLLIILILGTVFYFSLRYLSYIRALQIGFAPGISLFNQGEYSLAGKDIFRVEP</sequence>
<dbReference type="AlphaFoldDB" id="H1YDP8"/>
<reference evidence="2" key="1">
    <citation type="submission" date="2011-09" db="EMBL/GenBank/DDBJ databases">
        <title>The permanent draft genome of Mucilaginibacter paludis DSM 18603.</title>
        <authorList>
            <consortium name="US DOE Joint Genome Institute (JGI-PGF)"/>
            <person name="Lucas S."/>
            <person name="Han J."/>
            <person name="Lapidus A."/>
            <person name="Bruce D."/>
            <person name="Goodwin L."/>
            <person name="Pitluck S."/>
            <person name="Peters L."/>
            <person name="Kyrpides N."/>
            <person name="Mavromatis K."/>
            <person name="Ivanova N."/>
            <person name="Mikhailova N."/>
            <person name="Held B."/>
            <person name="Detter J.C."/>
            <person name="Tapia R."/>
            <person name="Han C."/>
            <person name="Land M."/>
            <person name="Hauser L."/>
            <person name="Markowitz V."/>
            <person name="Cheng J.-F."/>
            <person name="Hugenholtz P."/>
            <person name="Woyke T."/>
            <person name="Wu D."/>
            <person name="Tindall B."/>
            <person name="Brambilla E."/>
            <person name="Klenk H.-P."/>
            <person name="Eisen J.A."/>
        </authorList>
    </citation>
    <scope>NUCLEOTIDE SEQUENCE [LARGE SCALE GENOMIC DNA]</scope>
    <source>
        <strain evidence="2">DSM 18603</strain>
    </source>
</reference>
<evidence type="ECO:0000256" key="1">
    <source>
        <dbReference type="SAM" id="Phobius"/>
    </source>
</evidence>
<proteinExistence type="predicted"/>
<protein>
    <submittedName>
        <fullName evidence="2">Uncharacterized protein</fullName>
    </submittedName>
</protein>
<keyword evidence="1" id="KW-0812">Transmembrane</keyword>
<dbReference type="STRING" id="714943.Mucpa_6687"/>
<organism evidence="2 3">
    <name type="scientific">Mucilaginibacter paludis DSM 18603</name>
    <dbReference type="NCBI Taxonomy" id="714943"/>
    <lineage>
        <taxon>Bacteria</taxon>
        <taxon>Pseudomonadati</taxon>
        <taxon>Bacteroidota</taxon>
        <taxon>Sphingobacteriia</taxon>
        <taxon>Sphingobacteriales</taxon>
        <taxon>Sphingobacteriaceae</taxon>
        <taxon>Mucilaginibacter</taxon>
    </lineage>
</organism>
<evidence type="ECO:0000313" key="3">
    <source>
        <dbReference type="Proteomes" id="UP000002774"/>
    </source>
</evidence>
<name>H1YDP8_9SPHI</name>
<dbReference type="OrthoDB" id="9990729at2"/>
<dbReference type="EMBL" id="CM001403">
    <property type="protein sequence ID" value="EHQ30737.1"/>
    <property type="molecule type" value="Genomic_DNA"/>
</dbReference>
<keyword evidence="1" id="KW-0472">Membrane</keyword>